<sequence>MGLPWLQASCAISVGGCHASSLSPDVQHLRTCPRDRLLLLPETPSPTCLYQRGLLWAAGVLKSHTWSRRGKWWGHRHEPFVELSYLVWVSVVVEALFRCGPASPSHCLALHTRLLFLYPFLGAVRGGTGGCCSLTSWRGQGPGWFCLWALDLDGGPRVVLLPLSLEFRLLWLMLVCRVAPLVERCDTYLWLLSALCWLVANSGKVLPEFFSVGSGGGEPRREVRHGAAARPGCGGLWLCSWLWIASLTLPREVVGKSRRSACWRCGRCVLLLGTCGGGLVALAVT</sequence>
<proteinExistence type="predicted"/>
<feature type="non-terminal residue" evidence="1">
    <location>
        <position position="285"/>
    </location>
</feature>
<protein>
    <submittedName>
        <fullName evidence="1">Uncharacterized protein</fullName>
    </submittedName>
</protein>
<keyword evidence="2" id="KW-1185">Reference proteome</keyword>
<organism evidence="1 2">
    <name type="scientific">Colocasia esculenta</name>
    <name type="common">Wild taro</name>
    <name type="synonym">Arum esculentum</name>
    <dbReference type="NCBI Taxonomy" id="4460"/>
    <lineage>
        <taxon>Eukaryota</taxon>
        <taxon>Viridiplantae</taxon>
        <taxon>Streptophyta</taxon>
        <taxon>Embryophyta</taxon>
        <taxon>Tracheophyta</taxon>
        <taxon>Spermatophyta</taxon>
        <taxon>Magnoliopsida</taxon>
        <taxon>Liliopsida</taxon>
        <taxon>Araceae</taxon>
        <taxon>Aroideae</taxon>
        <taxon>Colocasieae</taxon>
        <taxon>Colocasia</taxon>
    </lineage>
</organism>
<evidence type="ECO:0000313" key="2">
    <source>
        <dbReference type="Proteomes" id="UP000652761"/>
    </source>
</evidence>
<evidence type="ECO:0000313" key="1">
    <source>
        <dbReference type="EMBL" id="MQM12391.1"/>
    </source>
</evidence>
<reference evidence="1" key="1">
    <citation type="submission" date="2017-07" db="EMBL/GenBank/DDBJ databases">
        <title>Taro Niue Genome Assembly and Annotation.</title>
        <authorList>
            <person name="Atibalentja N."/>
            <person name="Keating K."/>
            <person name="Fields C.J."/>
        </authorList>
    </citation>
    <scope>NUCLEOTIDE SEQUENCE</scope>
    <source>
        <strain evidence="1">Niue_2</strain>
        <tissue evidence="1">Leaf</tissue>
    </source>
</reference>
<dbReference type="EMBL" id="NMUH01005301">
    <property type="protein sequence ID" value="MQM12391.1"/>
    <property type="molecule type" value="Genomic_DNA"/>
</dbReference>
<dbReference type="AlphaFoldDB" id="A0A843X2I0"/>
<name>A0A843X2I0_COLES</name>
<dbReference type="Proteomes" id="UP000652761">
    <property type="component" value="Unassembled WGS sequence"/>
</dbReference>
<comment type="caution">
    <text evidence="1">The sequence shown here is derived from an EMBL/GenBank/DDBJ whole genome shotgun (WGS) entry which is preliminary data.</text>
</comment>
<gene>
    <name evidence="1" type="ORF">Taro_045312</name>
</gene>
<accession>A0A843X2I0</accession>